<dbReference type="AlphaFoldDB" id="A0A8A4ZHC0"/>
<keyword evidence="3" id="KW-1185">Reference proteome</keyword>
<evidence type="ECO:0000313" key="2">
    <source>
        <dbReference type="EMBL" id="QTE30379.1"/>
    </source>
</evidence>
<dbReference type="EMBL" id="CP071868">
    <property type="protein sequence ID" value="QTE30379.1"/>
    <property type="molecule type" value="Genomic_DNA"/>
</dbReference>
<accession>A0A8A4ZHC0</accession>
<proteinExistence type="predicted"/>
<feature type="transmembrane region" description="Helical" evidence="1">
    <location>
        <begin position="60"/>
        <end position="85"/>
    </location>
</feature>
<organism evidence="2 3">
    <name type="scientific">Pengzhenrongella sicca</name>
    <dbReference type="NCBI Taxonomy" id="2819238"/>
    <lineage>
        <taxon>Bacteria</taxon>
        <taxon>Bacillati</taxon>
        <taxon>Actinomycetota</taxon>
        <taxon>Actinomycetes</taxon>
        <taxon>Micrococcales</taxon>
        <taxon>Pengzhenrongella</taxon>
    </lineage>
</organism>
<dbReference type="Proteomes" id="UP000663937">
    <property type="component" value="Chromosome"/>
</dbReference>
<keyword evidence="1" id="KW-0472">Membrane</keyword>
<sequence length="130" mass="13229">MTAPGAVVPKRSHPRADAAGCVLGVWVGVLLVALAVTLAYPDPGLTGCTSAQACPTPTTWAIQLLTVTWAPAILAILALSVLFVGRTRRLAGPSRRSAWWWGAALAGPPALAVAVAVLVIVAGEMPNSLG</sequence>
<keyword evidence="1" id="KW-1133">Transmembrane helix</keyword>
<keyword evidence="1" id="KW-0812">Transmembrane</keyword>
<dbReference type="KEGG" id="psic:J4E96_05135"/>
<protein>
    <submittedName>
        <fullName evidence="2">Uncharacterized protein</fullName>
    </submittedName>
</protein>
<feature type="transmembrane region" description="Helical" evidence="1">
    <location>
        <begin position="20"/>
        <end position="40"/>
    </location>
</feature>
<evidence type="ECO:0000256" key="1">
    <source>
        <dbReference type="SAM" id="Phobius"/>
    </source>
</evidence>
<name>A0A8A4ZHC0_9MICO</name>
<feature type="transmembrane region" description="Helical" evidence="1">
    <location>
        <begin position="97"/>
        <end position="122"/>
    </location>
</feature>
<evidence type="ECO:0000313" key="3">
    <source>
        <dbReference type="Proteomes" id="UP000663937"/>
    </source>
</evidence>
<reference evidence="2" key="1">
    <citation type="submission" date="2021-03" db="EMBL/GenBank/DDBJ databases">
        <title>Pengzhenrongella sicca gen. nov., sp. nov., a new member of suborder Micrococcineae isolated from High-Arctic tundra soil.</title>
        <authorList>
            <person name="Peng F."/>
        </authorList>
    </citation>
    <scope>NUCLEOTIDE SEQUENCE</scope>
    <source>
        <strain evidence="2">LRZ-2</strain>
    </source>
</reference>
<gene>
    <name evidence="2" type="ORF">J4E96_05135</name>
</gene>
<dbReference type="RefSeq" id="WP_227424709.1">
    <property type="nucleotide sequence ID" value="NZ_CP071868.1"/>
</dbReference>